<dbReference type="AlphaFoldDB" id="D6ZEG2"/>
<dbReference type="GO" id="GO:0004315">
    <property type="term" value="F:3-oxoacyl-[acyl-carrier-protein] synthase activity"/>
    <property type="evidence" value="ECO:0007669"/>
    <property type="project" value="UniProtKB-EC"/>
</dbReference>
<keyword evidence="2 5" id="KW-0012">Acyltransferase</keyword>
<proteinExistence type="predicted"/>
<accession>D6ZEG2</accession>
<organism evidence="5 6">
    <name type="scientific">Segniliparus rotundus (strain ATCC BAA-972 / CDC 1076 / CIP 108378 / DSM 44985 / JCM 13578)</name>
    <dbReference type="NCBI Taxonomy" id="640132"/>
    <lineage>
        <taxon>Bacteria</taxon>
        <taxon>Bacillati</taxon>
        <taxon>Actinomycetota</taxon>
        <taxon>Actinomycetes</taxon>
        <taxon>Mycobacteriales</taxon>
        <taxon>Segniliparaceae</taxon>
        <taxon>Segniliparus</taxon>
    </lineage>
</organism>
<dbReference type="RefSeq" id="WP_013139885.1">
    <property type="nucleotide sequence ID" value="NC_014168.1"/>
</dbReference>
<feature type="domain" description="Beta-ketoacyl-[acyl-carrier-protein] synthase III C-terminal" evidence="3">
    <location>
        <begin position="249"/>
        <end position="324"/>
    </location>
</feature>
<dbReference type="STRING" id="640132.Srot_3011"/>
<evidence type="ECO:0000259" key="3">
    <source>
        <dbReference type="Pfam" id="PF08541"/>
    </source>
</evidence>
<evidence type="ECO:0000256" key="2">
    <source>
        <dbReference type="ARBA" id="ARBA00023315"/>
    </source>
</evidence>
<evidence type="ECO:0000256" key="1">
    <source>
        <dbReference type="ARBA" id="ARBA00022679"/>
    </source>
</evidence>
<reference evidence="5 6" key="1">
    <citation type="journal article" date="2010" name="Stand. Genomic Sci.">
        <title>Complete genome sequence of Segniliparus rotundus type strain (CDC 1076).</title>
        <authorList>
            <person name="Sikorski J."/>
            <person name="Lapidus A."/>
            <person name="Copeland A."/>
            <person name="Misra M."/>
            <person name="Glavina Del Rio T."/>
            <person name="Nolan M."/>
            <person name="Lucas S."/>
            <person name="Chen F."/>
            <person name="Tice H."/>
            <person name="Cheng J.F."/>
            <person name="Jando M."/>
            <person name="Schneider S."/>
            <person name="Bruce D."/>
            <person name="Goodwin L."/>
            <person name="Pitluck S."/>
            <person name="Liolios K."/>
            <person name="Mikhailova N."/>
            <person name="Pati A."/>
            <person name="Ivanova N."/>
            <person name="Mavromatis K."/>
            <person name="Chen A."/>
            <person name="Palaniappan K."/>
            <person name="Chertkov O."/>
            <person name="Land M."/>
            <person name="Hauser L."/>
            <person name="Chang Y.J."/>
            <person name="Jeffries C.D."/>
            <person name="Brettin T."/>
            <person name="Detter J.C."/>
            <person name="Han C."/>
            <person name="Rohde M."/>
            <person name="Goker M."/>
            <person name="Bristow J."/>
            <person name="Eisen J.A."/>
            <person name="Markowitz V."/>
            <person name="Hugenholtz P."/>
            <person name="Kyrpides N.C."/>
            <person name="Klenk H.P."/>
        </authorList>
    </citation>
    <scope>NUCLEOTIDE SEQUENCE [LARGE SCALE GENOMIC DNA]</scope>
    <source>
        <strain evidence="6">ATCC BAA-972 / CDC 1076 / CIP 108378 / DSM 44985 / JCM 13578</strain>
    </source>
</reference>
<dbReference type="Proteomes" id="UP000002247">
    <property type="component" value="Chromosome"/>
</dbReference>
<dbReference type="EMBL" id="CP001958">
    <property type="protein sequence ID" value="ADG99438.1"/>
    <property type="molecule type" value="Genomic_DNA"/>
</dbReference>
<dbReference type="GO" id="GO:0044550">
    <property type="term" value="P:secondary metabolite biosynthetic process"/>
    <property type="evidence" value="ECO:0007669"/>
    <property type="project" value="TreeGrafter"/>
</dbReference>
<dbReference type="Pfam" id="PF08541">
    <property type="entry name" value="ACP_syn_III_C"/>
    <property type="match status" value="1"/>
</dbReference>
<evidence type="ECO:0000259" key="4">
    <source>
        <dbReference type="Pfam" id="PF08545"/>
    </source>
</evidence>
<dbReference type="KEGG" id="srt:Srot_3011"/>
<protein>
    <submittedName>
        <fullName evidence="5">Beta-ketoacyl-acyl-carrier-protein synthase I</fullName>
        <ecNumber evidence="5">2.3.1.41</ecNumber>
    </submittedName>
</protein>
<dbReference type="InterPro" id="IPR013747">
    <property type="entry name" value="ACP_syn_III_C"/>
</dbReference>
<feature type="domain" description="Beta-ketoacyl-[acyl-carrier-protein] synthase III N-terminal" evidence="4">
    <location>
        <begin position="113"/>
        <end position="187"/>
    </location>
</feature>
<keyword evidence="6" id="KW-1185">Reference proteome</keyword>
<dbReference type="EC" id="2.3.1.41" evidence="5"/>
<gene>
    <name evidence="5" type="ordered locus">Srot_3011</name>
</gene>
<evidence type="ECO:0000313" key="6">
    <source>
        <dbReference type="Proteomes" id="UP000002247"/>
    </source>
</evidence>
<dbReference type="eggNOG" id="COG0332">
    <property type="taxonomic scope" value="Bacteria"/>
</dbReference>
<keyword evidence="1 5" id="KW-0808">Transferase</keyword>
<dbReference type="GO" id="GO:0006633">
    <property type="term" value="P:fatty acid biosynthetic process"/>
    <property type="evidence" value="ECO:0007669"/>
    <property type="project" value="InterPro"/>
</dbReference>
<evidence type="ECO:0000313" key="5">
    <source>
        <dbReference type="EMBL" id="ADG99438.1"/>
    </source>
</evidence>
<dbReference type="SUPFAM" id="SSF53901">
    <property type="entry name" value="Thiolase-like"/>
    <property type="match status" value="2"/>
</dbReference>
<dbReference type="Gene3D" id="3.40.47.10">
    <property type="match status" value="2"/>
</dbReference>
<dbReference type="PANTHER" id="PTHR34069">
    <property type="entry name" value="3-OXOACYL-[ACYL-CARRIER-PROTEIN] SYNTHASE 3"/>
    <property type="match status" value="1"/>
</dbReference>
<dbReference type="PANTHER" id="PTHR34069:SF2">
    <property type="entry name" value="BETA-KETOACYL-[ACYL-CARRIER-PROTEIN] SYNTHASE III"/>
    <property type="match status" value="1"/>
</dbReference>
<name>D6ZEG2_SEGRD</name>
<dbReference type="InterPro" id="IPR016039">
    <property type="entry name" value="Thiolase-like"/>
</dbReference>
<dbReference type="HOGENOM" id="CLU_039592_3_1_11"/>
<sequence>MAQTHILSIGTALPGPPIDNPALCKRIGAQPEWIDLFVGTRTRHFSVDFETGEQTHTLADLAASAARQALTRADVDPGEVGFLVLGTATPDYLMPTTANLVADTLGLNQIPTFQLQSGCSGAIAAFEVGARMLDEDRRIGLVLGGDRCFKHLPLDRDTSSAMSPSELINFVLFGDGAGAAVLSLDPDGAQLQITSLINQFRGLGRERGQLVNWFGTADRHLDLPGLQEDYKAIEKWVPELSKEVLSALLQTAGVAREDLDFLLPPQLSGRMTERIVQHMGPAANCKEISVVADTGNTSNALPFLQLDELVQTIRPGENAAVVAIESSKWIEGGMMVEAVA</sequence>
<dbReference type="Pfam" id="PF08545">
    <property type="entry name" value="ACP_syn_III"/>
    <property type="match status" value="1"/>
</dbReference>
<dbReference type="InterPro" id="IPR013751">
    <property type="entry name" value="ACP_syn_III_N"/>
</dbReference>